<protein>
    <submittedName>
        <fullName evidence="5">Uncharacterized protein</fullName>
    </submittedName>
</protein>
<evidence type="ECO:0000256" key="3">
    <source>
        <dbReference type="ARBA" id="ARBA00022786"/>
    </source>
</evidence>
<keyword evidence="3" id="KW-0833">Ubl conjugation pathway</keyword>
<keyword evidence="6" id="KW-1185">Reference proteome</keyword>
<dbReference type="Proteomes" id="UP000472270">
    <property type="component" value="Unassembled WGS sequence"/>
</dbReference>
<dbReference type="Ensembl" id="ENSSRHT00000050931.1">
    <property type="protein sequence ID" value="ENSSRHP00000049528.1"/>
    <property type="gene ID" value="ENSSRHG00000024965.1"/>
</dbReference>
<name>A0A673J711_9TELE</name>
<dbReference type="AlphaFoldDB" id="A0A673J711"/>
<dbReference type="InterPro" id="IPR001680">
    <property type="entry name" value="WD40_rpt"/>
</dbReference>
<evidence type="ECO:0000313" key="6">
    <source>
        <dbReference type="Proteomes" id="UP000472270"/>
    </source>
</evidence>
<evidence type="ECO:0000313" key="5">
    <source>
        <dbReference type="Ensembl" id="ENSSRHP00000049528.1"/>
    </source>
</evidence>
<evidence type="ECO:0000256" key="2">
    <source>
        <dbReference type="ARBA" id="ARBA00022737"/>
    </source>
</evidence>
<reference evidence="5" key="1">
    <citation type="submission" date="2025-05" db="UniProtKB">
        <authorList>
            <consortium name="Ensembl"/>
        </authorList>
    </citation>
    <scope>IDENTIFICATION</scope>
</reference>
<evidence type="ECO:0000256" key="1">
    <source>
        <dbReference type="ARBA" id="ARBA00022574"/>
    </source>
</evidence>
<dbReference type="InterPro" id="IPR051983">
    <property type="entry name" value="WSB_SOCS-box_domain"/>
</dbReference>
<keyword evidence="1 4" id="KW-0853">WD repeat</keyword>
<accession>A0A673J711</accession>
<keyword evidence="2" id="KW-0677">Repeat</keyword>
<dbReference type="InterPro" id="IPR015943">
    <property type="entry name" value="WD40/YVTN_repeat-like_dom_sf"/>
</dbReference>
<dbReference type="SUPFAM" id="SSF50978">
    <property type="entry name" value="WD40 repeat-like"/>
    <property type="match status" value="1"/>
</dbReference>
<dbReference type="PANTHER" id="PTHR15622">
    <property type="entry name" value="WD40 REPEAT PROTEIN"/>
    <property type="match status" value="1"/>
</dbReference>
<sequence>MQLPRYRKLLLNLMDHTDIVRDLTFAPDGSLVLVSASRDKTLRVWDLKDDGNMVKVLRGHQNWVYCSAFSPDSSVLCSVGAGKAVRFAVLSCSLLPVWCVSHC</sequence>
<dbReference type="PROSITE" id="PS50294">
    <property type="entry name" value="WD_REPEATS_REGION"/>
    <property type="match status" value="1"/>
</dbReference>
<organism evidence="5 6">
    <name type="scientific">Sinocyclocheilus rhinocerous</name>
    <dbReference type="NCBI Taxonomy" id="307959"/>
    <lineage>
        <taxon>Eukaryota</taxon>
        <taxon>Metazoa</taxon>
        <taxon>Chordata</taxon>
        <taxon>Craniata</taxon>
        <taxon>Vertebrata</taxon>
        <taxon>Euteleostomi</taxon>
        <taxon>Actinopterygii</taxon>
        <taxon>Neopterygii</taxon>
        <taxon>Teleostei</taxon>
        <taxon>Ostariophysi</taxon>
        <taxon>Cypriniformes</taxon>
        <taxon>Cyprinidae</taxon>
        <taxon>Cyprininae</taxon>
        <taxon>Sinocyclocheilus</taxon>
    </lineage>
</organism>
<dbReference type="Ensembl" id="ENSSRHT00000050932.1">
    <property type="protein sequence ID" value="ENSSRHP00000049529.1"/>
    <property type="gene ID" value="ENSSRHG00000024966.1"/>
</dbReference>
<dbReference type="InterPro" id="IPR036322">
    <property type="entry name" value="WD40_repeat_dom_sf"/>
</dbReference>
<dbReference type="GO" id="GO:0000209">
    <property type="term" value="P:protein polyubiquitination"/>
    <property type="evidence" value="ECO:0007669"/>
    <property type="project" value="TreeGrafter"/>
</dbReference>
<dbReference type="PROSITE" id="PS50082">
    <property type="entry name" value="WD_REPEATS_2"/>
    <property type="match status" value="1"/>
</dbReference>
<dbReference type="Gene3D" id="2.130.10.10">
    <property type="entry name" value="YVTN repeat-like/Quinoprotein amine dehydrogenase"/>
    <property type="match status" value="1"/>
</dbReference>
<dbReference type="PANTHER" id="PTHR15622:SF12">
    <property type="entry name" value="WD REPEAT AND SOCS BOX-CONTAINING PROTEIN 1"/>
    <property type="match status" value="1"/>
</dbReference>
<evidence type="ECO:0000256" key="4">
    <source>
        <dbReference type="PROSITE-ProRule" id="PRU00221"/>
    </source>
</evidence>
<feature type="repeat" description="WD" evidence="4">
    <location>
        <begin position="13"/>
        <end position="55"/>
    </location>
</feature>
<dbReference type="SMART" id="SM00320">
    <property type="entry name" value="WD40"/>
    <property type="match status" value="2"/>
</dbReference>
<dbReference type="Pfam" id="PF00400">
    <property type="entry name" value="WD40"/>
    <property type="match status" value="2"/>
</dbReference>
<dbReference type="PROSITE" id="PS00678">
    <property type="entry name" value="WD_REPEATS_1"/>
    <property type="match status" value="1"/>
</dbReference>
<proteinExistence type="predicted"/>
<dbReference type="InterPro" id="IPR019775">
    <property type="entry name" value="WD40_repeat_CS"/>
</dbReference>